<dbReference type="AlphaFoldDB" id="A0A4Y2XEM7"/>
<proteinExistence type="predicted"/>
<sequence>MDQSTYGHIGNETPDSLARRAVMDGISTLLSIDILQLIYTDFMSYPQIYAAVEKWALQFTPEHHARSPLL</sequence>
<organism evidence="1 2">
    <name type="scientific">Araneus ventricosus</name>
    <name type="common">Orbweaver spider</name>
    <name type="synonym">Epeira ventricosa</name>
    <dbReference type="NCBI Taxonomy" id="182803"/>
    <lineage>
        <taxon>Eukaryota</taxon>
        <taxon>Metazoa</taxon>
        <taxon>Ecdysozoa</taxon>
        <taxon>Arthropoda</taxon>
        <taxon>Chelicerata</taxon>
        <taxon>Arachnida</taxon>
        <taxon>Araneae</taxon>
        <taxon>Araneomorphae</taxon>
        <taxon>Entelegynae</taxon>
        <taxon>Araneoidea</taxon>
        <taxon>Araneidae</taxon>
        <taxon>Araneus</taxon>
    </lineage>
</organism>
<accession>A0A4Y2XEM7</accession>
<comment type="caution">
    <text evidence="1">The sequence shown here is derived from an EMBL/GenBank/DDBJ whole genome shotgun (WGS) entry which is preliminary data.</text>
</comment>
<dbReference type="Proteomes" id="UP000499080">
    <property type="component" value="Unassembled WGS sequence"/>
</dbReference>
<feature type="non-terminal residue" evidence="1">
    <location>
        <position position="70"/>
    </location>
</feature>
<evidence type="ECO:0000313" key="1">
    <source>
        <dbReference type="EMBL" id="GBO46802.1"/>
    </source>
</evidence>
<gene>
    <name evidence="1" type="ORF">AVEN_76081_1</name>
</gene>
<reference evidence="1 2" key="1">
    <citation type="journal article" date="2019" name="Sci. Rep.">
        <title>Orb-weaving spider Araneus ventricosus genome elucidates the spidroin gene catalogue.</title>
        <authorList>
            <person name="Kono N."/>
            <person name="Nakamura H."/>
            <person name="Ohtoshi R."/>
            <person name="Moran D.A.P."/>
            <person name="Shinohara A."/>
            <person name="Yoshida Y."/>
            <person name="Fujiwara M."/>
            <person name="Mori M."/>
            <person name="Tomita M."/>
            <person name="Arakawa K."/>
        </authorList>
    </citation>
    <scope>NUCLEOTIDE SEQUENCE [LARGE SCALE GENOMIC DNA]</scope>
</reference>
<keyword evidence="2" id="KW-1185">Reference proteome</keyword>
<dbReference type="EMBL" id="BGPR01074709">
    <property type="protein sequence ID" value="GBO46802.1"/>
    <property type="molecule type" value="Genomic_DNA"/>
</dbReference>
<evidence type="ECO:0000313" key="2">
    <source>
        <dbReference type="Proteomes" id="UP000499080"/>
    </source>
</evidence>
<name>A0A4Y2XEM7_ARAVE</name>
<protein>
    <submittedName>
        <fullName evidence="1">Uncharacterized protein</fullName>
    </submittedName>
</protein>